<dbReference type="GO" id="GO:0016020">
    <property type="term" value="C:membrane"/>
    <property type="evidence" value="ECO:0007669"/>
    <property type="project" value="UniProtKB-SubCell"/>
</dbReference>
<evidence type="ECO:0000256" key="8">
    <source>
        <dbReference type="SAM" id="MobiDB-lite"/>
    </source>
</evidence>
<evidence type="ECO:0000256" key="6">
    <source>
        <dbReference type="ARBA" id="ARBA00023136"/>
    </source>
</evidence>
<dbReference type="GeneID" id="17267582"/>
<evidence type="ECO:0000256" key="3">
    <source>
        <dbReference type="ARBA" id="ARBA00022692"/>
    </source>
</evidence>
<dbReference type="Proteomes" id="UP000013827">
    <property type="component" value="Unassembled WGS sequence"/>
</dbReference>
<reference evidence="10" key="1">
    <citation type="journal article" date="2013" name="Nature">
        <title>Pan genome of the phytoplankton Emiliania underpins its global distribution.</title>
        <authorList>
            <person name="Read B.A."/>
            <person name="Kegel J."/>
            <person name="Klute M.J."/>
            <person name="Kuo A."/>
            <person name="Lefebvre S.C."/>
            <person name="Maumus F."/>
            <person name="Mayer C."/>
            <person name="Miller J."/>
            <person name="Monier A."/>
            <person name="Salamov A."/>
            <person name="Young J."/>
            <person name="Aguilar M."/>
            <person name="Claverie J.M."/>
            <person name="Frickenhaus S."/>
            <person name="Gonzalez K."/>
            <person name="Herman E.K."/>
            <person name="Lin Y.C."/>
            <person name="Napier J."/>
            <person name="Ogata H."/>
            <person name="Sarno A.F."/>
            <person name="Shmutz J."/>
            <person name="Schroeder D."/>
            <person name="de Vargas C."/>
            <person name="Verret F."/>
            <person name="von Dassow P."/>
            <person name="Valentin K."/>
            <person name="Van de Peer Y."/>
            <person name="Wheeler G."/>
            <person name="Dacks J.B."/>
            <person name="Delwiche C.F."/>
            <person name="Dyhrman S.T."/>
            <person name="Glockner G."/>
            <person name="John U."/>
            <person name="Richards T."/>
            <person name="Worden A.Z."/>
            <person name="Zhang X."/>
            <person name="Grigoriev I.V."/>
            <person name="Allen A.E."/>
            <person name="Bidle K."/>
            <person name="Borodovsky M."/>
            <person name="Bowler C."/>
            <person name="Brownlee C."/>
            <person name="Cock J.M."/>
            <person name="Elias M."/>
            <person name="Gladyshev V.N."/>
            <person name="Groth M."/>
            <person name="Guda C."/>
            <person name="Hadaegh A."/>
            <person name="Iglesias-Rodriguez M.D."/>
            <person name="Jenkins J."/>
            <person name="Jones B.M."/>
            <person name="Lawson T."/>
            <person name="Leese F."/>
            <person name="Lindquist E."/>
            <person name="Lobanov A."/>
            <person name="Lomsadze A."/>
            <person name="Malik S.B."/>
            <person name="Marsh M.E."/>
            <person name="Mackinder L."/>
            <person name="Mock T."/>
            <person name="Mueller-Roeber B."/>
            <person name="Pagarete A."/>
            <person name="Parker M."/>
            <person name="Probert I."/>
            <person name="Quesneville H."/>
            <person name="Raines C."/>
            <person name="Rensing S.A."/>
            <person name="Riano-Pachon D.M."/>
            <person name="Richier S."/>
            <person name="Rokitta S."/>
            <person name="Shiraiwa Y."/>
            <person name="Soanes D.M."/>
            <person name="van der Giezen M."/>
            <person name="Wahlund T.M."/>
            <person name="Williams B."/>
            <person name="Wilson W."/>
            <person name="Wolfe G."/>
            <person name="Wurch L.L."/>
        </authorList>
    </citation>
    <scope>NUCLEOTIDE SEQUENCE</scope>
</reference>
<comment type="subcellular location">
    <subcellularLocation>
        <location evidence="1">Membrane</location>
        <topology evidence="1">Multi-pass membrane protein</topology>
    </subcellularLocation>
</comment>
<name>A0A0D3JEV0_EMIH1</name>
<dbReference type="KEGG" id="ehx:EMIHUDRAFT_123772"/>
<dbReference type="PaxDb" id="2903-EOD22035"/>
<keyword evidence="5" id="KW-1133">Transmembrane helix</keyword>
<feature type="region of interest" description="Disordered" evidence="8">
    <location>
        <begin position="191"/>
        <end position="232"/>
    </location>
</feature>
<evidence type="ECO:0000256" key="4">
    <source>
        <dbReference type="ARBA" id="ARBA00022729"/>
    </source>
</evidence>
<evidence type="ECO:0000256" key="1">
    <source>
        <dbReference type="ARBA" id="ARBA00004141"/>
    </source>
</evidence>
<dbReference type="AlphaFoldDB" id="A0A0D3JEV0"/>
<dbReference type="PANTHER" id="PTHR10766:SF41">
    <property type="entry name" value="TRANSMEMBRANE 9 SUPERFAMILY MEMBER 3"/>
    <property type="match status" value="1"/>
</dbReference>
<dbReference type="InterPro" id="IPR004240">
    <property type="entry name" value="EMP70"/>
</dbReference>
<evidence type="ECO:0000256" key="2">
    <source>
        <dbReference type="ARBA" id="ARBA00005227"/>
    </source>
</evidence>
<keyword evidence="6" id="KW-0472">Membrane</keyword>
<evidence type="ECO:0000313" key="10">
    <source>
        <dbReference type="Proteomes" id="UP000013827"/>
    </source>
</evidence>
<sequence length="232" mass="26358">ETYTFYSLPFCSSFPVEKLEHRYDWLGEVLEGNDLIASGFELRFREPVPDHTKVCSMELDEESAAQLSFAIHNHYWYQWYLDDLPIWGMVGELTTSDSDEDESQAEALLFTHKRSRCRPPDCGPRIIQVNLTSENPVALHAGAKVDLSYSVEWTETETPFSKRFDRYLDYDFFEHQIHWFSIFNSFMMAPQAPPASAQPPPPPSLRLRPASASAQLGGEAKSCLTAASAAPR</sequence>
<organism evidence="9 10">
    <name type="scientific">Emiliania huxleyi (strain CCMP1516)</name>
    <dbReference type="NCBI Taxonomy" id="280463"/>
    <lineage>
        <taxon>Eukaryota</taxon>
        <taxon>Haptista</taxon>
        <taxon>Haptophyta</taxon>
        <taxon>Prymnesiophyceae</taxon>
        <taxon>Isochrysidales</taxon>
        <taxon>Noelaerhabdaceae</taxon>
        <taxon>Emiliania</taxon>
    </lineage>
</organism>
<dbReference type="EnsemblProtists" id="EOD22035">
    <property type="protein sequence ID" value="EOD22035"/>
    <property type="gene ID" value="EMIHUDRAFT_123772"/>
</dbReference>
<dbReference type="Pfam" id="PF02990">
    <property type="entry name" value="EMP70"/>
    <property type="match status" value="1"/>
</dbReference>
<keyword evidence="10" id="KW-1185">Reference proteome</keyword>
<evidence type="ECO:0000256" key="5">
    <source>
        <dbReference type="ARBA" id="ARBA00022989"/>
    </source>
</evidence>
<dbReference type="RefSeq" id="XP_005774464.1">
    <property type="nucleotide sequence ID" value="XM_005774407.1"/>
</dbReference>
<dbReference type="HOGENOM" id="CLU_104477_0_0_1"/>
<proteinExistence type="inferred from homology"/>
<protein>
    <recommendedName>
        <fullName evidence="7">Transmembrane 9 superfamily member</fullName>
    </recommendedName>
</protein>
<keyword evidence="4" id="KW-0732">Signal</keyword>
<feature type="compositionally biased region" description="Low complexity" evidence="8">
    <location>
        <begin position="205"/>
        <end position="216"/>
    </location>
</feature>
<comment type="similarity">
    <text evidence="2 7">Belongs to the nonaspanin (TM9SF) (TC 9.A.2) family.</text>
</comment>
<dbReference type="GO" id="GO:0072657">
    <property type="term" value="P:protein localization to membrane"/>
    <property type="evidence" value="ECO:0007669"/>
    <property type="project" value="TreeGrafter"/>
</dbReference>
<dbReference type="eggNOG" id="KOG1277">
    <property type="taxonomic scope" value="Eukaryota"/>
</dbReference>
<feature type="compositionally biased region" description="Pro residues" evidence="8">
    <location>
        <begin position="191"/>
        <end position="204"/>
    </location>
</feature>
<dbReference type="PANTHER" id="PTHR10766">
    <property type="entry name" value="TRANSMEMBRANE 9 SUPERFAMILY PROTEIN"/>
    <property type="match status" value="1"/>
</dbReference>
<evidence type="ECO:0000256" key="7">
    <source>
        <dbReference type="RuleBase" id="RU363079"/>
    </source>
</evidence>
<reference evidence="9" key="2">
    <citation type="submission" date="2024-10" db="UniProtKB">
        <authorList>
            <consortium name="EnsemblProtists"/>
        </authorList>
    </citation>
    <scope>IDENTIFICATION</scope>
</reference>
<accession>A0A0D3JEV0</accession>
<keyword evidence="3" id="KW-0812">Transmembrane</keyword>
<evidence type="ECO:0000313" key="9">
    <source>
        <dbReference type="EnsemblProtists" id="EOD22035"/>
    </source>
</evidence>